<feature type="binding site" evidence="11">
    <location>
        <position position="668"/>
    </location>
    <ligand>
        <name>Zn(2+)</name>
        <dbReference type="ChEBI" id="CHEBI:29105"/>
    </ligand>
</feature>
<keyword evidence="7 11" id="KW-0067">ATP-binding</keyword>
<dbReference type="SUPFAM" id="SSF55186">
    <property type="entry name" value="ThrRS/AlaRS common domain"/>
    <property type="match status" value="1"/>
</dbReference>
<dbReference type="InterPro" id="IPR012947">
    <property type="entry name" value="tRNA_SAD"/>
</dbReference>
<feature type="domain" description="Alanyl-transfer RNA synthetases family profile" evidence="13">
    <location>
        <begin position="1"/>
        <end position="711"/>
    </location>
</feature>
<evidence type="ECO:0000256" key="11">
    <source>
        <dbReference type="HAMAP-Rule" id="MF_00036"/>
    </source>
</evidence>
<gene>
    <name evidence="11 14" type="primary">alaS</name>
    <name evidence="14" type="ORF">PEPS_21060</name>
</gene>
<accession>A0ABN6LA03</accession>
<comment type="cofactor">
    <cofactor evidence="11">
        <name>Zn(2+)</name>
        <dbReference type="ChEBI" id="CHEBI:29105"/>
    </cofactor>
    <text evidence="11">Binds 1 zinc ion per subunit.</text>
</comment>
<feature type="binding site" evidence="11">
    <location>
        <position position="672"/>
    </location>
    <ligand>
        <name>Zn(2+)</name>
        <dbReference type="ChEBI" id="CHEBI:29105"/>
    </ligand>
</feature>
<dbReference type="NCBIfam" id="TIGR00344">
    <property type="entry name" value="alaS"/>
    <property type="match status" value="1"/>
</dbReference>
<dbReference type="SUPFAM" id="SSF55681">
    <property type="entry name" value="Class II aaRS and biotin synthetases"/>
    <property type="match status" value="1"/>
</dbReference>
<dbReference type="InterPro" id="IPR045864">
    <property type="entry name" value="aa-tRNA-synth_II/BPL/LPL"/>
</dbReference>
<dbReference type="Gene3D" id="3.30.980.10">
    <property type="entry name" value="Threonyl-trna Synthetase, Chain A, domain 2"/>
    <property type="match status" value="1"/>
</dbReference>
<evidence type="ECO:0000259" key="13">
    <source>
        <dbReference type="PROSITE" id="PS50860"/>
    </source>
</evidence>
<dbReference type="Pfam" id="PF02272">
    <property type="entry name" value="DHHA1"/>
    <property type="match status" value="1"/>
</dbReference>
<comment type="catalytic activity">
    <reaction evidence="11">
        <text>tRNA(Ala) + L-alanine + ATP = L-alanyl-tRNA(Ala) + AMP + diphosphate</text>
        <dbReference type="Rhea" id="RHEA:12540"/>
        <dbReference type="Rhea" id="RHEA-COMP:9657"/>
        <dbReference type="Rhea" id="RHEA-COMP:9923"/>
        <dbReference type="ChEBI" id="CHEBI:30616"/>
        <dbReference type="ChEBI" id="CHEBI:33019"/>
        <dbReference type="ChEBI" id="CHEBI:57972"/>
        <dbReference type="ChEBI" id="CHEBI:78442"/>
        <dbReference type="ChEBI" id="CHEBI:78497"/>
        <dbReference type="ChEBI" id="CHEBI:456215"/>
        <dbReference type="EC" id="6.1.1.7"/>
    </reaction>
</comment>
<evidence type="ECO:0000256" key="8">
    <source>
        <dbReference type="ARBA" id="ARBA00022884"/>
    </source>
</evidence>
<evidence type="ECO:0000256" key="10">
    <source>
        <dbReference type="ARBA" id="ARBA00023146"/>
    </source>
</evidence>
<dbReference type="InterPro" id="IPR050058">
    <property type="entry name" value="Ala-tRNA_ligase"/>
</dbReference>
<dbReference type="InterPro" id="IPR018162">
    <property type="entry name" value="Ala-tRNA-ligase_IIc_anticod-bd"/>
</dbReference>
<feature type="binding site" evidence="11">
    <location>
        <position position="564"/>
    </location>
    <ligand>
        <name>Zn(2+)</name>
        <dbReference type="ChEBI" id="CHEBI:29105"/>
    </ligand>
</feature>
<dbReference type="PANTHER" id="PTHR11777:SF9">
    <property type="entry name" value="ALANINE--TRNA LIGASE, CYTOPLASMIC"/>
    <property type="match status" value="1"/>
</dbReference>
<keyword evidence="3 11" id="KW-0436">Ligase</keyword>
<comment type="similarity">
    <text evidence="1 11">Belongs to the class-II aminoacyl-tRNA synthetase family.</text>
</comment>
<evidence type="ECO:0000256" key="3">
    <source>
        <dbReference type="ARBA" id="ARBA00022598"/>
    </source>
</evidence>
<keyword evidence="11" id="KW-0963">Cytoplasm</keyword>
<proteinExistence type="inferred from homology"/>
<evidence type="ECO:0000256" key="1">
    <source>
        <dbReference type="ARBA" id="ARBA00008226"/>
    </source>
</evidence>
<dbReference type="GO" id="GO:0016874">
    <property type="term" value="F:ligase activity"/>
    <property type="evidence" value="ECO:0007669"/>
    <property type="project" value="UniProtKB-KW"/>
</dbReference>
<keyword evidence="8 11" id="KW-0694">RNA-binding</keyword>
<name>A0ABN6LA03_9BACT</name>
<dbReference type="EMBL" id="AP025292">
    <property type="protein sequence ID" value="BDC99825.1"/>
    <property type="molecule type" value="Genomic_DNA"/>
</dbReference>
<keyword evidence="9 11" id="KW-0648">Protein biosynthesis</keyword>
<feature type="binding site" evidence="11">
    <location>
        <position position="568"/>
    </location>
    <ligand>
        <name>Zn(2+)</name>
        <dbReference type="ChEBI" id="CHEBI:29105"/>
    </ligand>
</feature>
<keyword evidence="6 11" id="KW-0862">Zinc</keyword>
<keyword evidence="12" id="KW-0175">Coiled coil</keyword>
<dbReference type="Gene3D" id="2.40.30.130">
    <property type="match status" value="1"/>
</dbReference>
<dbReference type="InterPro" id="IPR023033">
    <property type="entry name" value="Ala_tRNA_ligase_euk/bac"/>
</dbReference>
<keyword evidence="4 11" id="KW-0479">Metal-binding</keyword>
<dbReference type="PANTHER" id="PTHR11777">
    <property type="entry name" value="ALANYL-TRNA SYNTHETASE"/>
    <property type="match status" value="1"/>
</dbReference>
<dbReference type="Gene3D" id="3.30.930.10">
    <property type="entry name" value="Bira Bifunctional Protein, Domain 2"/>
    <property type="match status" value="1"/>
</dbReference>
<evidence type="ECO:0000256" key="2">
    <source>
        <dbReference type="ARBA" id="ARBA00022555"/>
    </source>
</evidence>
<dbReference type="Proteomes" id="UP001354989">
    <property type="component" value="Chromosome"/>
</dbReference>
<comment type="subcellular location">
    <subcellularLocation>
        <location evidence="11">Cytoplasm</location>
    </subcellularLocation>
</comment>
<protein>
    <recommendedName>
        <fullName evidence="11">Alanine--tRNA ligase</fullName>
        <ecNumber evidence="11">6.1.1.7</ecNumber>
    </recommendedName>
    <alternativeName>
        <fullName evidence="11">Alanyl-tRNA synthetase</fullName>
        <shortName evidence="11">AlaRS</shortName>
    </alternativeName>
</protein>
<evidence type="ECO:0000313" key="14">
    <source>
        <dbReference type="EMBL" id="BDC99825.1"/>
    </source>
</evidence>
<dbReference type="InterPro" id="IPR018164">
    <property type="entry name" value="Ala-tRNA-synth_IIc_N"/>
</dbReference>
<keyword evidence="2 11" id="KW-0820">tRNA-binding</keyword>
<dbReference type="HAMAP" id="MF_00036_B">
    <property type="entry name" value="Ala_tRNA_synth_B"/>
    <property type="match status" value="1"/>
</dbReference>
<evidence type="ECO:0000313" key="15">
    <source>
        <dbReference type="Proteomes" id="UP001354989"/>
    </source>
</evidence>
<dbReference type="InterPro" id="IPR003156">
    <property type="entry name" value="DHHA1_dom"/>
</dbReference>
<keyword evidence="10 11" id="KW-0030">Aminoacyl-tRNA synthetase</keyword>
<evidence type="ECO:0000256" key="9">
    <source>
        <dbReference type="ARBA" id="ARBA00022917"/>
    </source>
</evidence>
<dbReference type="PROSITE" id="PS50860">
    <property type="entry name" value="AA_TRNA_LIGASE_II_ALA"/>
    <property type="match status" value="1"/>
</dbReference>
<dbReference type="SUPFAM" id="SSF101353">
    <property type="entry name" value="Putative anticodon-binding domain of alanyl-tRNA synthetase (AlaRS)"/>
    <property type="match status" value="1"/>
</dbReference>
<dbReference type="EC" id="6.1.1.7" evidence="11"/>
<dbReference type="Pfam" id="PF07973">
    <property type="entry name" value="tRNA_SAD"/>
    <property type="match status" value="1"/>
</dbReference>
<dbReference type="RefSeq" id="WP_338397025.1">
    <property type="nucleotide sequence ID" value="NZ_AP025292.1"/>
</dbReference>
<dbReference type="InterPro" id="IPR018163">
    <property type="entry name" value="Thr/Ala-tRNA-synth_IIc_edit"/>
</dbReference>
<keyword evidence="5 11" id="KW-0547">Nucleotide-binding</keyword>
<comment type="domain">
    <text evidence="11">Consists of three domains; the N-terminal catalytic domain, the editing domain and the C-terminal C-Ala domain. The editing domain removes incorrectly charged amino acids, while the C-Ala domain, along with tRNA(Ala), serves as a bridge to cooperatively bring together the editing and aminoacylation centers thus stimulating deacylation of misacylated tRNAs.</text>
</comment>
<dbReference type="SUPFAM" id="SSF50447">
    <property type="entry name" value="Translation proteins"/>
    <property type="match status" value="1"/>
</dbReference>
<dbReference type="Pfam" id="PF01411">
    <property type="entry name" value="tRNA-synt_2c"/>
    <property type="match status" value="1"/>
</dbReference>
<evidence type="ECO:0000256" key="7">
    <source>
        <dbReference type="ARBA" id="ARBA00022840"/>
    </source>
</evidence>
<reference evidence="14 15" key="1">
    <citation type="submission" date="2021-12" db="EMBL/GenBank/DDBJ databases">
        <title>Genome sequencing of bacteria with rrn-lacking chromosome and rrn-plasmid.</title>
        <authorList>
            <person name="Anda M."/>
            <person name="Iwasaki W."/>
        </authorList>
    </citation>
    <scope>NUCLEOTIDE SEQUENCE [LARGE SCALE GENOMIC DNA]</scope>
    <source>
        <strain evidence="14 15">NBRC 101262</strain>
    </source>
</reference>
<dbReference type="SMART" id="SM00863">
    <property type="entry name" value="tRNA_SAD"/>
    <property type="match status" value="1"/>
</dbReference>
<comment type="function">
    <text evidence="11">Catalyzes the attachment of alanine to tRNA(Ala) in a two-step reaction: alanine is first activated by ATP to form Ala-AMP and then transferred to the acceptor end of tRNA(Ala). Also edits incorrectly charged Ser-tRNA(Ala) and Gly-tRNA(Ala) via its editing domain.</text>
</comment>
<evidence type="ECO:0000256" key="6">
    <source>
        <dbReference type="ARBA" id="ARBA00022833"/>
    </source>
</evidence>
<dbReference type="InterPro" id="IPR002318">
    <property type="entry name" value="Ala-tRNA-lgiase_IIc"/>
</dbReference>
<dbReference type="InterPro" id="IPR009000">
    <property type="entry name" value="Transl_B-barrel_sf"/>
</dbReference>
<keyword evidence="15" id="KW-1185">Reference proteome</keyword>
<evidence type="ECO:0000256" key="5">
    <source>
        <dbReference type="ARBA" id="ARBA00022741"/>
    </source>
</evidence>
<feature type="coiled-coil region" evidence="12">
    <location>
        <begin position="702"/>
        <end position="753"/>
    </location>
</feature>
<dbReference type="Gene3D" id="3.30.54.20">
    <property type="match status" value="1"/>
</dbReference>
<dbReference type="CDD" id="cd00673">
    <property type="entry name" value="AlaRS_core"/>
    <property type="match status" value="1"/>
</dbReference>
<dbReference type="Gene3D" id="3.10.310.40">
    <property type="match status" value="1"/>
</dbReference>
<organism evidence="14 15">
    <name type="scientific">Persicobacter psychrovividus</name>
    <dbReference type="NCBI Taxonomy" id="387638"/>
    <lineage>
        <taxon>Bacteria</taxon>
        <taxon>Pseudomonadati</taxon>
        <taxon>Bacteroidota</taxon>
        <taxon>Cytophagia</taxon>
        <taxon>Cytophagales</taxon>
        <taxon>Persicobacteraceae</taxon>
        <taxon>Persicobacter</taxon>
    </lineage>
</organism>
<dbReference type="PRINTS" id="PR00980">
    <property type="entry name" value="TRNASYNTHALA"/>
</dbReference>
<evidence type="ECO:0000256" key="12">
    <source>
        <dbReference type="SAM" id="Coils"/>
    </source>
</evidence>
<sequence>MDSKQIRQKFLEFFEEKTHQVVSSAPMVVKDDPTLMFTNAGMNQFKDIFLGNKTVDYKRAADTQKCMRVSGKHNDLEEVGIDTYHHTMFEMLGNWSFGDYFKKEAIAWAWELLTDVYQLPKERLYVTIFEGDEKEGLARDTEAYDFWKALIAEDRILNGNKKDNFWEMGEQGPCGPCSEIHIDLRSDEEIAKVAGKDLVNEDHPQVVEIWNLVFMQFNRMADGSLIKLPAQHVDTGMGFERLCMALQGKTSNYDTDVFQPMIQFLAQKSGVEYGKEEKIDIALRVIVDHVRAVSFAIADGQLPSNNKAGYVIRRILRRAVRYGYTFLDFKQPFINTLVPLLCEQFDGVFPELIAQQDFIIKVIMEEESAFLRTLETGLRKIDGLSEELKASKKDTLDGKTVFELYDTFGFPVDLTALIARENGLNIDEKGFEAEMKVQKDRSRNAAKTETSDWTVVHEGEDVSFIGYDHLEATTKILRYREVKDNKKKSMFQVVLETTPFYAESGGQAGDVGYIEAEGKKYSIIDTKKENELSIHIMKALPENPSAEFHAVVSAKKRQLSMNNHTATHLLHSALKSVLGDHVQQKGSFVSDSVLRFDFSHFSKMTDEEIAQVEEIVNQKIRENISLDERRNLPIAEAQALGATALFGEKYGDFVRVITFDPAYSVELCGGTHVSATGQIGLFKITAESSVAAGVRRIEALTADGAEAYMNKASNELKAIKEALKNPKDAIKAIEALMNERAALAKEIETLHAEKAQALKGDLKAAVEAKGDINVVIKKVSLPAADQLKNLCFQMKNEIDNLFMVLAADIAGKPQVAVMISENLVKEKDLHAGKMVKELAKAIKGGGGGQPFFATAGGKDITGLDAVVENAKALI</sequence>
<dbReference type="InterPro" id="IPR018165">
    <property type="entry name" value="Ala-tRNA-synth_IIc_core"/>
</dbReference>
<evidence type="ECO:0000256" key="4">
    <source>
        <dbReference type="ARBA" id="ARBA00022723"/>
    </source>
</evidence>